<evidence type="ECO:0000256" key="6">
    <source>
        <dbReference type="ARBA" id="ARBA00022475"/>
    </source>
</evidence>
<dbReference type="NCBIfam" id="TIGR01528">
    <property type="entry name" value="NMN_trans_PnuC"/>
    <property type="match status" value="1"/>
</dbReference>
<sequence>MEYLEWVANAFFVVSVMLAARNNVNTWWVGIVGCILFSVLFYKVQLYADVTLMIFFMMTSIYGWTYWGKNQGKSHPIQRTNPVRLGLFSIAAILATFGYGGLLLNTTDAYAPFVDSFVLMFSVLGQFLLMNRRIETWVCWLIVDTVAVPLYASRELYLTSIVYAIFWCNAWYGFYIWLKIYKKEQAGEKAWETRLTAED</sequence>
<feature type="transmembrane region" description="Helical" evidence="10">
    <location>
        <begin position="110"/>
        <end position="129"/>
    </location>
</feature>
<evidence type="ECO:0000256" key="7">
    <source>
        <dbReference type="ARBA" id="ARBA00022692"/>
    </source>
</evidence>
<feature type="transmembrane region" description="Helical" evidence="10">
    <location>
        <begin position="27"/>
        <end position="44"/>
    </location>
</feature>
<dbReference type="Proteomes" id="UP001501565">
    <property type="component" value="Unassembled WGS sequence"/>
</dbReference>
<comment type="function">
    <text evidence="1">Required for nicotinamide riboside transport across the inner membrane.</text>
</comment>
<evidence type="ECO:0000313" key="11">
    <source>
        <dbReference type="EMBL" id="GAA3920223.1"/>
    </source>
</evidence>
<evidence type="ECO:0000256" key="4">
    <source>
        <dbReference type="ARBA" id="ARBA00017522"/>
    </source>
</evidence>
<evidence type="ECO:0000256" key="9">
    <source>
        <dbReference type="ARBA" id="ARBA00023136"/>
    </source>
</evidence>
<evidence type="ECO:0000256" key="8">
    <source>
        <dbReference type="ARBA" id="ARBA00022989"/>
    </source>
</evidence>
<organism evidence="11 12">
    <name type="scientific">Litoribacillus peritrichatus</name>
    <dbReference type="NCBI Taxonomy" id="718191"/>
    <lineage>
        <taxon>Bacteria</taxon>
        <taxon>Pseudomonadati</taxon>
        <taxon>Pseudomonadota</taxon>
        <taxon>Gammaproteobacteria</taxon>
        <taxon>Oceanospirillales</taxon>
        <taxon>Oceanospirillaceae</taxon>
        <taxon>Litoribacillus</taxon>
    </lineage>
</organism>
<reference evidence="12" key="1">
    <citation type="journal article" date="2019" name="Int. J. Syst. Evol. Microbiol.">
        <title>The Global Catalogue of Microorganisms (GCM) 10K type strain sequencing project: providing services to taxonomists for standard genome sequencing and annotation.</title>
        <authorList>
            <consortium name="The Broad Institute Genomics Platform"/>
            <consortium name="The Broad Institute Genome Sequencing Center for Infectious Disease"/>
            <person name="Wu L."/>
            <person name="Ma J."/>
        </authorList>
    </citation>
    <scope>NUCLEOTIDE SEQUENCE [LARGE SCALE GENOMIC DNA]</scope>
    <source>
        <strain evidence="12">JCM 17551</strain>
    </source>
</reference>
<evidence type="ECO:0000256" key="5">
    <source>
        <dbReference type="ARBA" id="ARBA00022448"/>
    </source>
</evidence>
<dbReference type="Pfam" id="PF04973">
    <property type="entry name" value="NMN_transporter"/>
    <property type="match status" value="1"/>
</dbReference>
<proteinExistence type="inferred from homology"/>
<gene>
    <name evidence="11" type="primary">pnuC</name>
    <name evidence="11" type="ORF">GCM10022277_14750</name>
</gene>
<dbReference type="PANTHER" id="PTHR36122:SF2">
    <property type="entry name" value="NICOTINAMIDE RIBOSIDE TRANSPORTER PNUC"/>
    <property type="match status" value="1"/>
</dbReference>
<feature type="transmembrane region" description="Helical" evidence="10">
    <location>
        <begin position="158"/>
        <end position="178"/>
    </location>
</feature>
<name>A0ABP7MD44_9GAMM</name>
<keyword evidence="6" id="KW-1003">Cell membrane</keyword>
<keyword evidence="8 10" id="KW-1133">Transmembrane helix</keyword>
<feature type="transmembrane region" description="Helical" evidence="10">
    <location>
        <begin position="136"/>
        <end position="152"/>
    </location>
</feature>
<feature type="transmembrane region" description="Helical" evidence="10">
    <location>
        <begin position="87"/>
        <end position="104"/>
    </location>
</feature>
<comment type="subcellular location">
    <subcellularLocation>
        <location evidence="2">Cell membrane</location>
        <topology evidence="2">Multi-pass membrane protein</topology>
    </subcellularLocation>
</comment>
<keyword evidence="9 10" id="KW-0472">Membrane</keyword>
<evidence type="ECO:0000256" key="2">
    <source>
        <dbReference type="ARBA" id="ARBA00004651"/>
    </source>
</evidence>
<accession>A0ABP7MD44</accession>
<keyword evidence="7 10" id="KW-0812">Transmembrane</keyword>
<dbReference type="RefSeq" id="WP_344797033.1">
    <property type="nucleotide sequence ID" value="NZ_BAABBN010000004.1"/>
</dbReference>
<comment type="similarity">
    <text evidence="3">Belongs to the nicotinamide ribonucleoside (NR) uptake permease (TC 4.B.1) family.</text>
</comment>
<comment type="caution">
    <text evidence="11">The sequence shown here is derived from an EMBL/GenBank/DDBJ whole genome shotgun (WGS) entry which is preliminary data.</text>
</comment>
<dbReference type="InterPro" id="IPR006419">
    <property type="entry name" value="NMN_transpt_PnuC"/>
</dbReference>
<keyword evidence="12" id="KW-1185">Reference proteome</keyword>
<evidence type="ECO:0000256" key="3">
    <source>
        <dbReference type="ARBA" id="ARBA00006669"/>
    </source>
</evidence>
<keyword evidence="5" id="KW-0813">Transport</keyword>
<protein>
    <recommendedName>
        <fullName evidence="4">Nicotinamide riboside transporter PnuC</fullName>
    </recommendedName>
</protein>
<evidence type="ECO:0000256" key="10">
    <source>
        <dbReference type="SAM" id="Phobius"/>
    </source>
</evidence>
<dbReference type="EMBL" id="BAABBN010000004">
    <property type="protein sequence ID" value="GAA3920223.1"/>
    <property type="molecule type" value="Genomic_DNA"/>
</dbReference>
<evidence type="ECO:0000313" key="12">
    <source>
        <dbReference type="Proteomes" id="UP001501565"/>
    </source>
</evidence>
<feature type="transmembrane region" description="Helical" evidence="10">
    <location>
        <begin position="50"/>
        <end position="67"/>
    </location>
</feature>
<evidence type="ECO:0000256" key="1">
    <source>
        <dbReference type="ARBA" id="ARBA00002672"/>
    </source>
</evidence>
<dbReference type="PANTHER" id="PTHR36122">
    <property type="entry name" value="NICOTINAMIDE RIBOSIDE TRANSPORTER PNUC"/>
    <property type="match status" value="1"/>
</dbReference>